<organism evidence="1 2">
    <name type="scientific">Zopfia rhizophila CBS 207.26</name>
    <dbReference type="NCBI Taxonomy" id="1314779"/>
    <lineage>
        <taxon>Eukaryota</taxon>
        <taxon>Fungi</taxon>
        <taxon>Dikarya</taxon>
        <taxon>Ascomycota</taxon>
        <taxon>Pezizomycotina</taxon>
        <taxon>Dothideomycetes</taxon>
        <taxon>Dothideomycetes incertae sedis</taxon>
        <taxon>Zopfiaceae</taxon>
        <taxon>Zopfia</taxon>
    </lineage>
</organism>
<dbReference type="EMBL" id="ML994647">
    <property type="protein sequence ID" value="KAF2182501.1"/>
    <property type="molecule type" value="Genomic_DNA"/>
</dbReference>
<dbReference type="Proteomes" id="UP000800200">
    <property type="component" value="Unassembled WGS sequence"/>
</dbReference>
<reference evidence="1" key="1">
    <citation type="journal article" date="2020" name="Stud. Mycol.">
        <title>101 Dothideomycetes genomes: a test case for predicting lifestyles and emergence of pathogens.</title>
        <authorList>
            <person name="Haridas S."/>
            <person name="Albert R."/>
            <person name="Binder M."/>
            <person name="Bloem J."/>
            <person name="Labutti K."/>
            <person name="Salamov A."/>
            <person name="Andreopoulos B."/>
            <person name="Baker S."/>
            <person name="Barry K."/>
            <person name="Bills G."/>
            <person name="Bluhm B."/>
            <person name="Cannon C."/>
            <person name="Castanera R."/>
            <person name="Culley D."/>
            <person name="Daum C."/>
            <person name="Ezra D."/>
            <person name="Gonzalez J."/>
            <person name="Henrissat B."/>
            <person name="Kuo A."/>
            <person name="Liang C."/>
            <person name="Lipzen A."/>
            <person name="Lutzoni F."/>
            <person name="Magnuson J."/>
            <person name="Mondo S."/>
            <person name="Nolan M."/>
            <person name="Ohm R."/>
            <person name="Pangilinan J."/>
            <person name="Park H.-J."/>
            <person name="Ramirez L."/>
            <person name="Alfaro M."/>
            <person name="Sun H."/>
            <person name="Tritt A."/>
            <person name="Yoshinaga Y."/>
            <person name="Zwiers L.-H."/>
            <person name="Turgeon B."/>
            <person name="Goodwin S."/>
            <person name="Spatafora J."/>
            <person name="Crous P."/>
            <person name="Grigoriev I."/>
        </authorList>
    </citation>
    <scope>NUCLEOTIDE SEQUENCE</scope>
    <source>
        <strain evidence="1">CBS 207.26</strain>
    </source>
</reference>
<evidence type="ECO:0000313" key="1">
    <source>
        <dbReference type="EMBL" id="KAF2182501.1"/>
    </source>
</evidence>
<gene>
    <name evidence="1" type="ORF">K469DRAFT_711661</name>
</gene>
<evidence type="ECO:0000313" key="2">
    <source>
        <dbReference type="Proteomes" id="UP000800200"/>
    </source>
</evidence>
<dbReference type="AlphaFoldDB" id="A0A6A6DSD1"/>
<name>A0A6A6DSD1_9PEZI</name>
<proteinExistence type="predicted"/>
<dbReference type="OrthoDB" id="3796964at2759"/>
<keyword evidence="2" id="KW-1185">Reference proteome</keyword>
<sequence length="93" mass="10859">MDSEYARQNLGRNLPWLDYFTAFHQYTCRDLGCASSRVNLGYRGHGRAWQVVARKLEVFPRLFGSDAYLLCFGSLRRDIMKGEEFPSYHDMAE</sequence>
<accession>A0A6A6DSD1</accession>
<protein>
    <submittedName>
        <fullName evidence="1">Uncharacterized protein</fullName>
    </submittedName>
</protein>